<organism evidence="1 2">
    <name type="scientific">Strongylus vulgaris</name>
    <name type="common">Blood worm</name>
    <dbReference type="NCBI Taxonomy" id="40348"/>
    <lineage>
        <taxon>Eukaryota</taxon>
        <taxon>Metazoa</taxon>
        <taxon>Ecdysozoa</taxon>
        <taxon>Nematoda</taxon>
        <taxon>Chromadorea</taxon>
        <taxon>Rhabditida</taxon>
        <taxon>Rhabditina</taxon>
        <taxon>Rhabditomorpha</taxon>
        <taxon>Strongyloidea</taxon>
        <taxon>Strongylidae</taxon>
        <taxon>Strongylus</taxon>
    </lineage>
</organism>
<dbReference type="EMBL" id="UYYB01131636">
    <property type="protein sequence ID" value="VDM84624.1"/>
    <property type="molecule type" value="Genomic_DNA"/>
</dbReference>
<name>A0A3P7K046_STRVU</name>
<protein>
    <submittedName>
        <fullName evidence="1">Uncharacterized protein</fullName>
    </submittedName>
</protein>
<keyword evidence="2" id="KW-1185">Reference proteome</keyword>
<sequence>MASLVNDILARHDEANYPCGNFSDTYQKLSESKGSIGLAFAVFTRTGGLDQRAYFALSQPEGLHHDLADVIPR</sequence>
<evidence type="ECO:0000313" key="2">
    <source>
        <dbReference type="Proteomes" id="UP000270094"/>
    </source>
</evidence>
<reference evidence="1 2" key="1">
    <citation type="submission" date="2018-11" db="EMBL/GenBank/DDBJ databases">
        <authorList>
            <consortium name="Pathogen Informatics"/>
        </authorList>
    </citation>
    <scope>NUCLEOTIDE SEQUENCE [LARGE SCALE GENOMIC DNA]</scope>
</reference>
<proteinExistence type="predicted"/>
<evidence type="ECO:0000313" key="1">
    <source>
        <dbReference type="EMBL" id="VDM84624.1"/>
    </source>
</evidence>
<dbReference type="AlphaFoldDB" id="A0A3P7K046"/>
<accession>A0A3P7K046</accession>
<gene>
    <name evidence="1" type="ORF">SVUK_LOCUS19622</name>
</gene>
<dbReference type="Proteomes" id="UP000270094">
    <property type="component" value="Unassembled WGS sequence"/>
</dbReference>